<dbReference type="OrthoDB" id="295078at2759"/>
<feature type="compositionally biased region" description="Basic and acidic residues" evidence="3">
    <location>
        <begin position="959"/>
        <end position="981"/>
    </location>
</feature>
<sequence length="1315" mass="152828">MLQREIQKIQNLYKSSIDDYEKLRFIHCSTVHDYSSLKEIYRKIEAENRRLLEEKKTLSTQLDTLQTLQKQLGLNKKENGQQNAIDDFTHIENIMQTQNHSLKLLLSNFLEDLKNTKYEDCANKSCQANHTSVGTSELIDDSIDNIDNLRVEVEKLRQENKNIRENLTAKQEHLSKCLEVLEKNHLDIGSLSTHIEKICCERDRCIQAMNDKDEEIAKLKDKLINNQKPSLDTEELKVEKERYHQENIKLKKVIDTYKSDNERKDDIIEKHDDEKEQLHDELGKYKRMSEQLQQEIVSRFSENDNTELEELKQTNDSLLEEIVRHLKKIEQLENDIANSKSINEPPLLDEHEHSYSMLLGERDRLLEEAKKLRYLLGNSDLKQLKQMNEQLQHELDQLKEHHNQCKCDLEEKLCHLELTNVNLRDTPAIVTDENKSNLKAKDKLNDDLKKVQSDLEESENKVSIYKKEIDDRRSQKSGSCSRFSQYTPITTTPVLEDVEEKGKNENYITEYHLQIPQSPSVSVERNSRNNNCLEPIDINSTERGEETVGTRKSIEGTQRPSLKVTRISGPIHHYTKHSCTLAYSPYLKTPTVLTTAAQENLSQNSDHPSEIRRSQNLRSVSSTPTKIANIEEYDDALKRLKEKIISLQHDLDEAKLEIAEYEEENKFYRQKLETLTNDLTATEKENSKLQRSNQESNQRQSKMLQEFSHSATEKDDVIKQLKTEIDRLTRRKSDMSSYLDESEQSGGKNLAIENLKAEKARLEQENEMLETKLHELESALIDASNDTEKKVLILEKRIELLEEQDKKKQKRLENCCYEMDKIQTSLNADDLQKEHLDSDILNLKNVNIAQAKEIDDLKNSIEEYKLMVNNCDCMNPEKNCDIREIEKGNEELKDRIKYLEEELNNKQCIIVNLEECIDNSNKILEDCEDEIKLIHQENERLKKDLEFLRRNLEEQTCESETHKTDKNLLEEEISKTRRRSEDLEEENSRLLNKNTEQKKIEDKIARLQDEYNNLLKESREKDVELEKITRQFEVLRGFFKQPNISREEFLKLKEVSQEIKSLVTDQSEGVDERRKSSTYQTKIANTTNQTPPVDENKKRGNNDEVKCLQCKNEELSDQVADLKQFVEKVISDNNNLKLAITNLLNTVMNKIKFLTDSGDNLQTSTAGDKLATEVLCSLQKMEKTISQENEPVACTSSKCNCMDVIKSRYILPEDNPLSGQCIPCDGVCNKIMDARQIETIMDVRKIKSERQSTSRKSVPSCDSCCEGAIEQCCSEKFDNIVEKIVKKEDSDDDCANCTAPCAFNRVDQFQKNSTQ</sequence>
<gene>
    <name evidence="4" type="ORF">PHAECO_LOCUS12177</name>
</gene>
<feature type="region of interest" description="Disordered" evidence="3">
    <location>
        <begin position="959"/>
        <end position="988"/>
    </location>
</feature>
<evidence type="ECO:0000256" key="3">
    <source>
        <dbReference type="SAM" id="MobiDB-lite"/>
    </source>
</evidence>
<feature type="coiled-coil region" evidence="2">
    <location>
        <begin position="381"/>
        <end position="408"/>
    </location>
</feature>
<reference evidence="4" key="2">
    <citation type="submission" date="2022-10" db="EMBL/GenBank/DDBJ databases">
        <authorList>
            <consortium name="ENA_rothamsted_submissions"/>
            <consortium name="culmorum"/>
            <person name="King R."/>
        </authorList>
    </citation>
    <scope>NUCLEOTIDE SEQUENCE</scope>
</reference>
<protein>
    <submittedName>
        <fullName evidence="4">Uncharacterized protein</fullName>
    </submittedName>
</protein>
<feature type="coiled-coil region" evidence="2">
    <location>
        <begin position="261"/>
        <end position="342"/>
    </location>
</feature>
<feature type="coiled-coil region" evidence="2">
    <location>
        <begin position="441"/>
        <end position="475"/>
    </location>
</feature>
<organism evidence="4 5">
    <name type="scientific">Phaedon cochleariae</name>
    <name type="common">Mustard beetle</name>
    <dbReference type="NCBI Taxonomy" id="80249"/>
    <lineage>
        <taxon>Eukaryota</taxon>
        <taxon>Metazoa</taxon>
        <taxon>Ecdysozoa</taxon>
        <taxon>Arthropoda</taxon>
        <taxon>Hexapoda</taxon>
        <taxon>Insecta</taxon>
        <taxon>Pterygota</taxon>
        <taxon>Neoptera</taxon>
        <taxon>Endopterygota</taxon>
        <taxon>Coleoptera</taxon>
        <taxon>Polyphaga</taxon>
        <taxon>Cucujiformia</taxon>
        <taxon>Chrysomeloidea</taxon>
        <taxon>Chrysomelidae</taxon>
        <taxon>Chrysomelinae</taxon>
        <taxon>Chrysomelini</taxon>
        <taxon>Phaedon</taxon>
    </lineage>
</organism>
<feature type="coiled-coil region" evidence="2">
    <location>
        <begin position="34"/>
        <end position="68"/>
    </location>
</feature>
<evidence type="ECO:0000256" key="2">
    <source>
        <dbReference type="SAM" id="Coils"/>
    </source>
</evidence>
<dbReference type="EMBL" id="OU896714">
    <property type="protein sequence ID" value="CAH1179962.1"/>
    <property type="molecule type" value="Genomic_DNA"/>
</dbReference>
<dbReference type="GO" id="GO:0005856">
    <property type="term" value="C:cytoskeleton"/>
    <property type="evidence" value="ECO:0007669"/>
    <property type="project" value="TreeGrafter"/>
</dbReference>
<feature type="coiled-coil region" evidence="2">
    <location>
        <begin position="139"/>
        <end position="222"/>
    </location>
</feature>
<name>A0A9P0DPY9_PHACE</name>
<evidence type="ECO:0000313" key="4">
    <source>
        <dbReference type="EMBL" id="CAH1179962.1"/>
    </source>
</evidence>
<dbReference type="PANTHER" id="PTHR32083">
    <property type="entry name" value="CILIA AND FLAGELLA-ASSOCIATED PROTEIN 58-RELATED"/>
    <property type="match status" value="1"/>
</dbReference>
<evidence type="ECO:0000313" key="5">
    <source>
        <dbReference type="Proteomes" id="UP001153737"/>
    </source>
</evidence>
<feature type="region of interest" description="Disordered" evidence="3">
    <location>
        <begin position="600"/>
        <end position="622"/>
    </location>
</feature>
<dbReference type="Proteomes" id="UP001153737">
    <property type="component" value="Chromosome 8"/>
</dbReference>
<feature type="compositionally biased region" description="Low complexity" evidence="3">
    <location>
        <begin position="690"/>
        <end position="701"/>
    </location>
</feature>
<accession>A0A9P0DPY9</accession>
<dbReference type="PANTHER" id="PTHR32083:SF48">
    <property type="entry name" value="TRANS-GOLGI NETWORK-LOCALIZED SYP41-INTERACTING PROTEIN 1"/>
    <property type="match status" value="1"/>
</dbReference>
<reference evidence="4" key="1">
    <citation type="submission" date="2022-01" db="EMBL/GenBank/DDBJ databases">
        <authorList>
            <person name="King R."/>
        </authorList>
    </citation>
    <scope>NUCLEOTIDE SEQUENCE</scope>
</reference>
<keyword evidence="5" id="KW-1185">Reference proteome</keyword>
<feature type="region of interest" description="Disordered" evidence="3">
    <location>
        <begin position="681"/>
        <end position="715"/>
    </location>
</feature>
<proteinExistence type="predicted"/>
<keyword evidence="1 2" id="KW-0175">Coiled coil</keyword>
<evidence type="ECO:0000256" key="1">
    <source>
        <dbReference type="ARBA" id="ARBA00023054"/>
    </source>
</evidence>